<evidence type="ECO:0000313" key="11">
    <source>
        <dbReference type="EMBL" id="WVZ07572.1"/>
    </source>
</evidence>
<evidence type="ECO:0000256" key="9">
    <source>
        <dbReference type="SAM" id="Phobius"/>
    </source>
</evidence>
<dbReference type="FunFam" id="3.10.110.10:FF:000101">
    <property type="entry name" value="Ubiquitin-conjugating enzyme E2 D2"/>
    <property type="match status" value="1"/>
</dbReference>
<dbReference type="Gene3D" id="3.10.110.10">
    <property type="entry name" value="Ubiquitin Conjugating Enzyme"/>
    <property type="match status" value="1"/>
</dbReference>
<dbReference type="GO" id="GO:0061631">
    <property type="term" value="F:ubiquitin conjugating enzyme activity"/>
    <property type="evidence" value="ECO:0007669"/>
    <property type="project" value="UniProtKB-EC"/>
</dbReference>
<evidence type="ECO:0000313" key="12">
    <source>
        <dbReference type="Proteomes" id="UP001374535"/>
    </source>
</evidence>
<keyword evidence="9" id="KW-0472">Membrane</keyword>
<organism evidence="11 12">
    <name type="scientific">Vigna mungo</name>
    <name type="common">Black gram</name>
    <name type="synonym">Phaseolus mungo</name>
    <dbReference type="NCBI Taxonomy" id="3915"/>
    <lineage>
        <taxon>Eukaryota</taxon>
        <taxon>Viridiplantae</taxon>
        <taxon>Streptophyta</taxon>
        <taxon>Embryophyta</taxon>
        <taxon>Tracheophyta</taxon>
        <taxon>Spermatophyta</taxon>
        <taxon>Magnoliopsida</taxon>
        <taxon>eudicotyledons</taxon>
        <taxon>Gunneridae</taxon>
        <taxon>Pentapetalae</taxon>
        <taxon>rosids</taxon>
        <taxon>fabids</taxon>
        <taxon>Fabales</taxon>
        <taxon>Fabaceae</taxon>
        <taxon>Papilionoideae</taxon>
        <taxon>50 kb inversion clade</taxon>
        <taxon>NPAAA clade</taxon>
        <taxon>indigoferoid/millettioid clade</taxon>
        <taxon>Phaseoleae</taxon>
        <taxon>Vigna</taxon>
    </lineage>
</organism>
<keyword evidence="9" id="KW-1133">Transmembrane helix</keyword>
<feature type="transmembrane region" description="Helical" evidence="9">
    <location>
        <begin position="29"/>
        <end position="50"/>
    </location>
</feature>
<keyword evidence="4 8" id="KW-0547">Nucleotide-binding</keyword>
<keyword evidence="9" id="KW-0812">Transmembrane</keyword>
<comment type="similarity">
    <text evidence="8">Belongs to the ubiquitin-conjugating enzyme family.</text>
</comment>
<evidence type="ECO:0000256" key="2">
    <source>
        <dbReference type="ARBA" id="ARBA00004906"/>
    </source>
</evidence>
<evidence type="ECO:0000256" key="7">
    <source>
        <dbReference type="PROSITE-ProRule" id="PRU10133"/>
    </source>
</evidence>
<evidence type="ECO:0000256" key="6">
    <source>
        <dbReference type="ARBA" id="ARBA00022840"/>
    </source>
</evidence>
<evidence type="ECO:0000256" key="8">
    <source>
        <dbReference type="RuleBase" id="RU362109"/>
    </source>
</evidence>
<comment type="pathway">
    <text evidence="2">Protein modification; protein ubiquitination.</text>
</comment>
<dbReference type="Proteomes" id="UP001374535">
    <property type="component" value="Chromosome 6"/>
</dbReference>
<evidence type="ECO:0000259" key="10">
    <source>
        <dbReference type="PROSITE" id="PS50127"/>
    </source>
</evidence>
<dbReference type="SMART" id="SM00212">
    <property type="entry name" value="UBCc"/>
    <property type="match status" value="1"/>
</dbReference>
<keyword evidence="12" id="KW-1185">Reference proteome</keyword>
<reference evidence="11 12" key="1">
    <citation type="journal article" date="2023" name="Life. Sci Alliance">
        <title>Evolutionary insights into 3D genome organization and epigenetic landscape of Vigna mungo.</title>
        <authorList>
            <person name="Junaid A."/>
            <person name="Singh B."/>
            <person name="Bhatia S."/>
        </authorList>
    </citation>
    <scope>NUCLEOTIDE SEQUENCE [LARGE SCALE GENOMIC DNA]</scope>
    <source>
        <strain evidence="11">Urdbean</strain>
    </source>
</reference>
<gene>
    <name evidence="11" type="ORF">V8G54_020918</name>
</gene>
<dbReference type="PROSITE" id="PS00183">
    <property type="entry name" value="UBC_1"/>
    <property type="match status" value="1"/>
</dbReference>
<evidence type="ECO:0000256" key="3">
    <source>
        <dbReference type="ARBA" id="ARBA00022679"/>
    </source>
</evidence>
<dbReference type="InterPro" id="IPR000608">
    <property type="entry name" value="UBC"/>
</dbReference>
<dbReference type="InterPro" id="IPR016135">
    <property type="entry name" value="UBQ-conjugating_enzyme/RWD"/>
</dbReference>
<accession>A0AAQ3NDC8</accession>
<feature type="active site" description="Glycyl thioester intermediate" evidence="7">
    <location>
        <position position="203"/>
    </location>
</feature>
<dbReference type="AlphaFoldDB" id="A0AAQ3NDC8"/>
<feature type="transmembrane region" description="Helical" evidence="9">
    <location>
        <begin position="120"/>
        <end position="140"/>
    </location>
</feature>
<dbReference type="InterPro" id="IPR023313">
    <property type="entry name" value="UBQ-conjugating_AS"/>
</dbReference>
<evidence type="ECO:0000256" key="4">
    <source>
        <dbReference type="ARBA" id="ARBA00022741"/>
    </source>
</evidence>
<feature type="transmembrane region" description="Helical" evidence="9">
    <location>
        <begin position="83"/>
        <end position="100"/>
    </location>
</feature>
<evidence type="ECO:0000256" key="1">
    <source>
        <dbReference type="ARBA" id="ARBA00000485"/>
    </source>
</evidence>
<sequence>MTLRVFLFHFDLSLIPDHPTTSASHQHHVSLFSLSISLFIFLLTFLGFLSDPSLSFRSERLSSHPWLPSASSRSSRTCRKTHQLLAALVSLFLLLFTPHHDIFVSSNCAVKRSFFLLKALNAWTFEVFFLVVFANASVYFSGPVAEDMFHWQATIMGPADSPYAGGVFLVTIHFPPDYPFKPPKVAFRTKVFHPNINSNGSICLDILKEQWSPALTISKVQYFFL</sequence>
<keyword evidence="3" id="KW-0808">Transferase</keyword>
<comment type="catalytic activity">
    <reaction evidence="1">
        <text>S-ubiquitinyl-[E1 ubiquitin-activating enzyme]-L-cysteine + [E2 ubiquitin-conjugating enzyme]-L-cysteine = [E1 ubiquitin-activating enzyme]-L-cysteine + S-ubiquitinyl-[E2 ubiquitin-conjugating enzyme]-L-cysteine.</text>
        <dbReference type="EC" id="2.3.2.23"/>
    </reaction>
</comment>
<keyword evidence="5 8" id="KW-0833">Ubl conjugation pathway</keyword>
<name>A0AAQ3NDC8_VIGMU</name>
<keyword evidence="6 8" id="KW-0067">ATP-binding</keyword>
<dbReference type="SUPFAM" id="SSF54495">
    <property type="entry name" value="UBC-like"/>
    <property type="match status" value="1"/>
</dbReference>
<dbReference type="EMBL" id="CP144695">
    <property type="protein sequence ID" value="WVZ07572.1"/>
    <property type="molecule type" value="Genomic_DNA"/>
</dbReference>
<feature type="domain" description="UBC core" evidence="10">
    <location>
        <begin position="111"/>
        <end position="225"/>
    </location>
</feature>
<dbReference type="GO" id="GO:0005524">
    <property type="term" value="F:ATP binding"/>
    <property type="evidence" value="ECO:0007669"/>
    <property type="project" value="UniProtKB-UniRule"/>
</dbReference>
<dbReference type="PROSITE" id="PS50127">
    <property type="entry name" value="UBC_2"/>
    <property type="match status" value="1"/>
</dbReference>
<dbReference type="PANTHER" id="PTHR24068">
    <property type="entry name" value="UBIQUITIN-CONJUGATING ENZYME E2"/>
    <property type="match status" value="1"/>
</dbReference>
<protein>
    <recommendedName>
        <fullName evidence="10">UBC core domain-containing protein</fullName>
    </recommendedName>
</protein>
<dbReference type="Pfam" id="PF00179">
    <property type="entry name" value="UQ_con"/>
    <property type="match status" value="1"/>
</dbReference>
<proteinExistence type="inferred from homology"/>
<evidence type="ECO:0000256" key="5">
    <source>
        <dbReference type="ARBA" id="ARBA00022786"/>
    </source>
</evidence>